<sequence length="281" mass="30036">PAATIALGPAQGDSTIGLPRRSLNHGELEGEVYQGHPLGTGQAGVTRVPGQHGEIATGADAEAGSSGIQFQHAKYDTIGSQVQAARSSSGGDQDAEQRMDIDQEHVLVHWQGNGDHSSHFSSTLDDTQPLSTQECSSAATQGVVERHCCSGHRCSRESSLVDRSPQGMERDFMGAVPITSGCLHGCFGCRMGDRHRSAHLERRLDRTRQITPYQLEGTPGGLFCSNVTSAAGQGGEPDLRQYSHHCIHQQIWGHKVTTTDGSGRQNMATLSGYGHETEDDI</sequence>
<reference evidence="2" key="1">
    <citation type="journal article" date="2020" name="Fungal Divers.">
        <title>Resolving the Mortierellaceae phylogeny through synthesis of multi-gene phylogenetics and phylogenomics.</title>
        <authorList>
            <person name="Vandepol N."/>
            <person name="Liber J."/>
            <person name="Desiro A."/>
            <person name="Na H."/>
            <person name="Kennedy M."/>
            <person name="Barry K."/>
            <person name="Grigoriev I.V."/>
            <person name="Miller A.N."/>
            <person name="O'Donnell K."/>
            <person name="Stajich J.E."/>
            <person name="Bonito G."/>
        </authorList>
    </citation>
    <scope>NUCLEOTIDE SEQUENCE</scope>
    <source>
        <strain evidence="2">REB-010B</strain>
    </source>
</reference>
<comment type="caution">
    <text evidence="2">The sequence shown here is derived from an EMBL/GenBank/DDBJ whole genome shotgun (WGS) entry which is preliminary data.</text>
</comment>
<evidence type="ECO:0000256" key="1">
    <source>
        <dbReference type="SAM" id="MobiDB-lite"/>
    </source>
</evidence>
<accession>A0A9P6QUC6</accession>
<protein>
    <submittedName>
        <fullName evidence="2">Uncharacterized protein</fullName>
    </submittedName>
</protein>
<dbReference type="EMBL" id="JAAAIP010002187">
    <property type="protein sequence ID" value="KAG0301358.1"/>
    <property type="molecule type" value="Genomic_DNA"/>
</dbReference>
<keyword evidence="3" id="KW-1185">Reference proteome</keyword>
<dbReference type="Proteomes" id="UP000738325">
    <property type="component" value="Unassembled WGS sequence"/>
</dbReference>
<feature type="non-terminal residue" evidence="2">
    <location>
        <position position="1"/>
    </location>
</feature>
<evidence type="ECO:0000313" key="3">
    <source>
        <dbReference type="Proteomes" id="UP000738325"/>
    </source>
</evidence>
<feature type="region of interest" description="Disordered" evidence="1">
    <location>
        <begin position="1"/>
        <end position="21"/>
    </location>
</feature>
<proteinExistence type="predicted"/>
<dbReference type="AlphaFoldDB" id="A0A9P6QUC6"/>
<evidence type="ECO:0000313" key="2">
    <source>
        <dbReference type="EMBL" id="KAG0301358.1"/>
    </source>
</evidence>
<name>A0A9P6QUC6_9FUNG</name>
<organism evidence="2 3">
    <name type="scientific">Dissophora globulifera</name>
    <dbReference type="NCBI Taxonomy" id="979702"/>
    <lineage>
        <taxon>Eukaryota</taxon>
        <taxon>Fungi</taxon>
        <taxon>Fungi incertae sedis</taxon>
        <taxon>Mucoromycota</taxon>
        <taxon>Mortierellomycotina</taxon>
        <taxon>Mortierellomycetes</taxon>
        <taxon>Mortierellales</taxon>
        <taxon>Mortierellaceae</taxon>
        <taxon>Dissophora</taxon>
    </lineage>
</organism>
<feature type="compositionally biased region" description="Polar residues" evidence="1">
    <location>
        <begin position="257"/>
        <end position="269"/>
    </location>
</feature>
<feature type="region of interest" description="Disordered" evidence="1">
    <location>
        <begin position="257"/>
        <end position="281"/>
    </location>
</feature>
<gene>
    <name evidence="2" type="ORF">BGZ99_003449</name>
</gene>
<feature type="non-terminal residue" evidence="2">
    <location>
        <position position="281"/>
    </location>
</feature>